<name>A0A4R3KZ73_9FIRM</name>
<comment type="caution">
    <text evidence="1">The sequence shown here is derived from an EMBL/GenBank/DDBJ whole genome shotgun (WGS) entry which is preliminary data.</text>
</comment>
<keyword evidence="2" id="KW-1185">Reference proteome</keyword>
<protein>
    <submittedName>
        <fullName evidence="1">Uncharacterized protein</fullName>
    </submittedName>
</protein>
<dbReference type="AlphaFoldDB" id="A0A4R3KZ73"/>
<organism evidence="1 2">
    <name type="scientific">Keratinibaculum paraultunense</name>
    <dbReference type="NCBI Taxonomy" id="1278232"/>
    <lineage>
        <taxon>Bacteria</taxon>
        <taxon>Bacillati</taxon>
        <taxon>Bacillota</taxon>
        <taxon>Tissierellia</taxon>
        <taxon>Tissierellales</taxon>
        <taxon>Tepidimicrobiaceae</taxon>
        <taxon>Keratinibaculum</taxon>
    </lineage>
</organism>
<dbReference type="EMBL" id="SMAE01000006">
    <property type="protein sequence ID" value="TCS89366.1"/>
    <property type="molecule type" value="Genomic_DNA"/>
</dbReference>
<proteinExistence type="predicted"/>
<reference evidence="1 2" key="1">
    <citation type="submission" date="2019-03" db="EMBL/GenBank/DDBJ databases">
        <title>Genomic Encyclopedia of Type Strains, Phase IV (KMG-IV): sequencing the most valuable type-strain genomes for metagenomic binning, comparative biology and taxonomic classification.</title>
        <authorList>
            <person name="Goeker M."/>
        </authorList>
    </citation>
    <scope>NUCLEOTIDE SEQUENCE [LARGE SCALE GENOMIC DNA]</scope>
    <source>
        <strain evidence="1 2">DSM 26752</strain>
    </source>
</reference>
<accession>A0A4R3KZ73</accession>
<sequence>MINMEKKKLVINAAVCDARSVSEATLDSYKEININAATVLVTQETKDIMAKYNVNMNAAEVMEVPKEAEIMIQNGSYEILDSTMLQKPTVLIVNGNLNIDTKSQEVLDKFILIQVNGQLSYSTNIKDKLPPIKVNGSIDSYPGDAIRLKSKLILDKTFILRAKGEKYYVKNKVVIPDNDLDIAYLKEIGATFITKKAIIAEKLLEEAVALFDEHVKIKVIPDGLTYTSEKILNNNLIKKYGDKLYVDGDLIINNESENALDKLTRLKVEGTIFINEKFIDKLSTINPEYNDIEIIKGASIGDKPYLTIDKRKLNKYPEGLRVFDCGIVNIKEDIDPDEIEEKLEFVDCGVINCSEEQKSAVEIVSKDVGMITDRPIDKFKDLLGGFGLSDKDTKVINAANYIM</sequence>
<dbReference type="Proteomes" id="UP000294567">
    <property type="component" value="Unassembled WGS sequence"/>
</dbReference>
<gene>
    <name evidence="1" type="ORF">EDD65_10632</name>
</gene>
<evidence type="ECO:0000313" key="1">
    <source>
        <dbReference type="EMBL" id="TCS89366.1"/>
    </source>
</evidence>
<dbReference type="OrthoDB" id="1860910at2"/>
<evidence type="ECO:0000313" key="2">
    <source>
        <dbReference type="Proteomes" id="UP000294567"/>
    </source>
</evidence>